<organism evidence="3 4">
    <name type="scientific">Vibrio neptunius</name>
    <dbReference type="NCBI Taxonomy" id="170651"/>
    <lineage>
        <taxon>Bacteria</taxon>
        <taxon>Pseudomonadati</taxon>
        <taxon>Pseudomonadota</taxon>
        <taxon>Gammaproteobacteria</taxon>
        <taxon>Vibrionales</taxon>
        <taxon>Vibrionaceae</taxon>
        <taxon>Vibrio</taxon>
    </lineage>
</organism>
<dbReference type="Proteomes" id="UP000779070">
    <property type="component" value="Unassembled WGS sequence"/>
</dbReference>
<dbReference type="Gene3D" id="1.10.101.10">
    <property type="entry name" value="PGBD-like superfamily/PGBD"/>
    <property type="match status" value="1"/>
</dbReference>
<dbReference type="EMBL" id="JAFHLB010000057">
    <property type="protein sequence ID" value="MBN3580583.1"/>
    <property type="molecule type" value="Genomic_DNA"/>
</dbReference>
<proteinExistence type="predicted"/>
<dbReference type="InterPro" id="IPR002477">
    <property type="entry name" value="Peptidoglycan-bd-like"/>
</dbReference>
<gene>
    <name evidence="3" type="ORF">JYA62_23495</name>
</gene>
<dbReference type="Pfam" id="PF01471">
    <property type="entry name" value="PG_binding_1"/>
    <property type="match status" value="1"/>
</dbReference>
<evidence type="ECO:0000313" key="3">
    <source>
        <dbReference type="EMBL" id="MBN3580583.1"/>
    </source>
</evidence>
<name>A0ABS3AAR2_9VIBR</name>
<dbReference type="SUPFAM" id="SSF47090">
    <property type="entry name" value="PGBD-like"/>
    <property type="match status" value="1"/>
</dbReference>
<comment type="caution">
    <text evidence="3">The sequence shown here is derived from an EMBL/GenBank/DDBJ whole genome shotgun (WGS) entry which is preliminary data.</text>
</comment>
<accession>A0ABS3AAR2</accession>
<dbReference type="InterPro" id="IPR036365">
    <property type="entry name" value="PGBD-like_sf"/>
</dbReference>
<feature type="region of interest" description="Disordered" evidence="1">
    <location>
        <begin position="1"/>
        <end position="29"/>
    </location>
</feature>
<dbReference type="RefSeq" id="WP_206372223.1">
    <property type="nucleotide sequence ID" value="NZ_CAWPTM010000130.1"/>
</dbReference>
<protein>
    <submittedName>
        <fullName evidence="3">Peptidoglycan-binding protein</fullName>
    </submittedName>
</protein>
<evidence type="ECO:0000313" key="4">
    <source>
        <dbReference type="Proteomes" id="UP000779070"/>
    </source>
</evidence>
<dbReference type="SUPFAM" id="SSF53955">
    <property type="entry name" value="Lysozyme-like"/>
    <property type="match status" value="1"/>
</dbReference>
<evidence type="ECO:0000259" key="2">
    <source>
        <dbReference type="Pfam" id="PF01471"/>
    </source>
</evidence>
<feature type="domain" description="Peptidoglycan binding-like" evidence="2">
    <location>
        <begin position="112"/>
        <end position="155"/>
    </location>
</feature>
<dbReference type="InterPro" id="IPR036366">
    <property type="entry name" value="PGBDSf"/>
</dbReference>
<evidence type="ECO:0000256" key="1">
    <source>
        <dbReference type="SAM" id="MobiDB-lite"/>
    </source>
</evidence>
<keyword evidence="4" id="KW-1185">Reference proteome</keyword>
<reference evidence="3 4" key="1">
    <citation type="submission" date="2021-02" db="EMBL/GenBank/DDBJ databases">
        <title>Draft Genome Sequences of 5 Vibrio neptunius Strains Isolated From of Bivalve Hatcheries.</title>
        <authorList>
            <person name="Galvis F."/>
            <person name="Barja J.L."/>
            <person name="Lemos M.L."/>
            <person name="Balado M."/>
        </authorList>
    </citation>
    <scope>NUCLEOTIDE SEQUENCE [LARGE SCALE GENOMIC DNA]</scope>
    <source>
        <strain evidence="3 4">PP-145.98</strain>
    </source>
</reference>
<dbReference type="InterPro" id="IPR023346">
    <property type="entry name" value="Lysozyme-like_dom_sf"/>
</dbReference>
<sequence length="449" mass="51794">MRYKSFPDEPEERQETTRERVQRHRKERRAELTYTAKDRQRWAENRERVLAEREANGTKDSLDKFHLQFFAKNRQTTQTMMLKSSILKESKPLNQLAEGNFHAVKQGVSDTEEIKKIQQALMAVGFDLGKSGADGNFGRATEGAVKQFQTHYKPTHTTHKSYLFGGVDGIVDKNTILALDEAVVEEWKYSFMFTLEMLQAVYPRVSSSKQNLLQGIVDELNDHIEFYKLDTPLRRTHFFAQIMQETGPTLNMAEYTNYRTRVLDTSQFETARKKYYPADHKLHPGKRYIDVLGIDRKENGVFVKKDGTRPSEDDKRMLFNVMYGGREEDLGNGDYLTTDDGWNFRGRGLKQLTGRGNYTAFNKWHAANQARWPDDIIDAVNNPDILLEVKYATRSAANFWLVNKVYLKADAGAEDSAINSVTEIVNSGTDSYGLRRNNFNKLWDAEVFE</sequence>
<dbReference type="Gene3D" id="1.10.530.10">
    <property type="match status" value="1"/>
</dbReference>